<dbReference type="GO" id="GO:0051301">
    <property type="term" value="P:cell division"/>
    <property type="evidence" value="ECO:0007669"/>
    <property type="project" value="UniProtKB-KW"/>
</dbReference>
<gene>
    <name evidence="8" type="ORF">ASPVEDRAFT_78852</name>
</gene>
<dbReference type="AlphaFoldDB" id="A0A1L9P6H3"/>
<dbReference type="OrthoDB" id="24948at2759"/>
<dbReference type="EMBL" id="KV878125">
    <property type="protein sequence ID" value="OJI97115.1"/>
    <property type="molecule type" value="Genomic_DNA"/>
</dbReference>
<keyword evidence="4" id="KW-0833">Ubl conjugation pathway</keyword>
<dbReference type="GeneID" id="63732120"/>
<evidence type="ECO:0000256" key="3">
    <source>
        <dbReference type="ARBA" id="ARBA00022776"/>
    </source>
</evidence>
<evidence type="ECO:0000256" key="2">
    <source>
        <dbReference type="ARBA" id="ARBA00022618"/>
    </source>
</evidence>
<feature type="compositionally biased region" description="Basic residues" evidence="6">
    <location>
        <begin position="438"/>
        <end position="447"/>
    </location>
</feature>
<protein>
    <recommendedName>
        <fullName evidence="7">DOC domain-containing protein</fullName>
    </recommendedName>
</protein>
<feature type="region of interest" description="Disordered" evidence="6">
    <location>
        <begin position="417"/>
        <end position="482"/>
    </location>
</feature>
<organism evidence="8 9">
    <name type="scientific">Aspergillus versicolor CBS 583.65</name>
    <dbReference type="NCBI Taxonomy" id="1036611"/>
    <lineage>
        <taxon>Eukaryota</taxon>
        <taxon>Fungi</taxon>
        <taxon>Dikarya</taxon>
        <taxon>Ascomycota</taxon>
        <taxon>Pezizomycotina</taxon>
        <taxon>Eurotiomycetes</taxon>
        <taxon>Eurotiomycetidae</taxon>
        <taxon>Eurotiales</taxon>
        <taxon>Aspergillaceae</taxon>
        <taxon>Aspergillus</taxon>
        <taxon>Aspergillus subgen. Nidulantes</taxon>
    </lineage>
</organism>
<dbReference type="SUPFAM" id="SSF49785">
    <property type="entry name" value="Galactose-binding domain-like"/>
    <property type="match status" value="1"/>
</dbReference>
<dbReference type="InterPro" id="IPR004939">
    <property type="entry name" value="APC_su10/DOC_dom"/>
</dbReference>
<sequence>MPRHLLRRHPTAPPSSDSPQPQPPQPQQRQRLNHIPVQGHFQTPSPRGVPFPQLHPSSGGQIDQSGNAGAPEPVRRAAAAQAALFSLFGRGVAERPQGRESMGDDEDGDEEEEYDEESPFDEEEDVEELNGGIVERRIGLDPEGNEVELSEEDMEGMVEEGMEEEAIEEDEDELMQDRDKSPSPLPSDLREISSLASWTVSTHKPGCGVAALRNPDHTQYWQSDGPQPHTLTLHFFKLVAVVKIRVYLDFSLDESYTPTKMMFLAGMGGNDLVEFATWEGEGPCGWVEVPLEGVGGQNGGWVRKRRRRRRAQKSVRLQGKMDKGKRKSGSTIFADDSLLSGSENPEKSARKLGRAQEFGVYDEEGNTDGGGGDEDDDDDDDEDTYSGSVLKAMVIQMRIMENHQNGKDTHVRGFQVFARDDDRRRNGNAPSASADGRVRRHSARKSLRGVNNDDGRGDGNTSAAGKVTALEEPDWMGDPVIR</sequence>
<evidence type="ECO:0000259" key="7">
    <source>
        <dbReference type="PROSITE" id="PS51284"/>
    </source>
</evidence>
<dbReference type="STRING" id="1036611.A0A1L9P6H3"/>
<feature type="compositionally biased region" description="Acidic residues" evidence="6">
    <location>
        <begin position="158"/>
        <end position="174"/>
    </location>
</feature>
<dbReference type="Proteomes" id="UP000184073">
    <property type="component" value="Unassembled WGS sequence"/>
</dbReference>
<reference evidence="9" key="1">
    <citation type="journal article" date="2017" name="Genome Biol.">
        <title>Comparative genomics reveals high biological diversity and specific adaptations in the industrially and medically important fungal genus Aspergillus.</title>
        <authorList>
            <person name="de Vries R.P."/>
            <person name="Riley R."/>
            <person name="Wiebenga A."/>
            <person name="Aguilar-Osorio G."/>
            <person name="Amillis S."/>
            <person name="Uchima C.A."/>
            <person name="Anderluh G."/>
            <person name="Asadollahi M."/>
            <person name="Askin M."/>
            <person name="Barry K."/>
            <person name="Battaglia E."/>
            <person name="Bayram O."/>
            <person name="Benocci T."/>
            <person name="Braus-Stromeyer S.A."/>
            <person name="Caldana C."/>
            <person name="Canovas D."/>
            <person name="Cerqueira G.C."/>
            <person name="Chen F."/>
            <person name="Chen W."/>
            <person name="Choi C."/>
            <person name="Clum A."/>
            <person name="Dos Santos R.A."/>
            <person name="Damasio A.R."/>
            <person name="Diallinas G."/>
            <person name="Emri T."/>
            <person name="Fekete E."/>
            <person name="Flipphi M."/>
            <person name="Freyberg S."/>
            <person name="Gallo A."/>
            <person name="Gournas C."/>
            <person name="Habgood R."/>
            <person name="Hainaut M."/>
            <person name="Harispe M.L."/>
            <person name="Henrissat B."/>
            <person name="Hilden K.S."/>
            <person name="Hope R."/>
            <person name="Hossain A."/>
            <person name="Karabika E."/>
            <person name="Karaffa L."/>
            <person name="Karanyi Z."/>
            <person name="Krasevec N."/>
            <person name="Kuo A."/>
            <person name="Kusch H."/>
            <person name="LaButti K."/>
            <person name="Lagendijk E.L."/>
            <person name="Lapidus A."/>
            <person name="Levasseur A."/>
            <person name="Lindquist E."/>
            <person name="Lipzen A."/>
            <person name="Logrieco A.F."/>
            <person name="MacCabe A."/>
            <person name="Maekelae M.R."/>
            <person name="Malavazi I."/>
            <person name="Melin P."/>
            <person name="Meyer V."/>
            <person name="Mielnichuk N."/>
            <person name="Miskei M."/>
            <person name="Molnar A.P."/>
            <person name="Mule G."/>
            <person name="Ngan C.Y."/>
            <person name="Orejas M."/>
            <person name="Orosz E."/>
            <person name="Ouedraogo J.P."/>
            <person name="Overkamp K.M."/>
            <person name="Park H.-S."/>
            <person name="Perrone G."/>
            <person name="Piumi F."/>
            <person name="Punt P.J."/>
            <person name="Ram A.F."/>
            <person name="Ramon A."/>
            <person name="Rauscher S."/>
            <person name="Record E."/>
            <person name="Riano-Pachon D.M."/>
            <person name="Robert V."/>
            <person name="Roehrig J."/>
            <person name="Ruller R."/>
            <person name="Salamov A."/>
            <person name="Salih N.S."/>
            <person name="Samson R.A."/>
            <person name="Sandor E."/>
            <person name="Sanguinetti M."/>
            <person name="Schuetze T."/>
            <person name="Sepcic K."/>
            <person name="Shelest E."/>
            <person name="Sherlock G."/>
            <person name="Sophianopoulou V."/>
            <person name="Squina F.M."/>
            <person name="Sun H."/>
            <person name="Susca A."/>
            <person name="Todd R.B."/>
            <person name="Tsang A."/>
            <person name="Unkles S.E."/>
            <person name="van de Wiele N."/>
            <person name="van Rossen-Uffink D."/>
            <person name="Oliveira J.V."/>
            <person name="Vesth T.C."/>
            <person name="Visser J."/>
            <person name="Yu J.-H."/>
            <person name="Zhou M."/>
            <person name="Andersen M.R."/>
            <person name="Archer D.B."/>
            <person name="Baker S.E."/>
            <person name="Benoit I."/>
            <person name="Brakhage A.A."/>
            <person name="Braus G.H."/>
            <person name="Fischer R."/>
            <person name="Frisvad J.C."/>
            <person name="Goldman G.H."/>
            <person name="Houbraken J."/>
            <person name="Oakley B."/>
            <person name="Pocsi I."/>
            <person name="Scazzocchio C."/>
            <person name="Seiboth B."/>
            <person name="vanKuyk P.A."/>
            <person name="Wortman J."/>
            <person name="Dyer P.S."/>
            <person name="Grigoriev I.V."/>
        </authorList>
    </citation>
    <scope>NUCLEOTIDE SEQUENCE [LARGE SCALE GENOMIC DNA]</scope>
    <source>
        <strain evidence="9">CBS 583.65</strain>
    </source>
</reference>
<dbReference type="PANTHER" id="PTHR12936">
    <property type="entry name" value="ANAPHASE-PROMOTING COMPLEX 10"/>
    <property type="match status" value="1"/>
</dbReference>
<dbReference type="Pfam" id="PF03256">
    <property type="entry name" value="ANAPC10"/>
    <property type="match status" value="1"/>
</dbReference>
<keyword evidence="2" id="KW-0132">Cell division</keyword>
<feature type="region of interest" description="Disordered" evidence="6">
    <location>
        <begin position="89"/>
        <end position="131"/>
    </location>
</feature>
<feature type="region of interest" description="Disordered" evidence="6">
    <location>
        <begin position="1"/>
        <end position="75"/>
    </location>
</feature>
<feature type="compositionally biased region" description="Basic residues" evidence="6">
    <location>
        <begin position="1"/>
        <end position="10"/>
    </location>
</feature>
<dbReference type="GO" id="GO:0005680">
    <property type="term" value="C:anaphase-promoting complex"/>
    <property type="evidence" value="ECO:0007669"/>
    <property type="project" value="InterPro"/>
</dbReference>
<feature type="compositionally biased region" description="Acidic residues" evidence="6">
    <location>
        <begin position="103"/>
        <end position="128"/>
    </location>
</feature>
<dbReference type="RefSeq" id="XP_040662878.1">
    <property type="nucleotide sequence ID" value="XM_040816609.1"/>
</dbReference>
<name>A0A1L9P6H3_ASPVE</name>
<evidence type="ECO:0000313" key="9">
    <source>
        <dbReference type="Proteomes" id="UP000184073"/>
    </source>
</evidence>
<dbReference type="GO" id="GO:0070979">
    <property type="term" value="P:protein K11-linked ubiquitination"/>
    <property type="evidence" value="ECO:0007669"/>
    <property type="project" value="TreeGrafter"/>
</dbReference>
<proteinExistence type="inferred from homology"/>
<dbReference type="PROSITE" id="PS51284">
    <property type="entry name" value="DOC"/>
    <property type="match status" value="1"/>
</dbReference>
<feature type="domain" description="DOC" evidence="7">
    <location>
        <begin position="168"/>
        <end position="443"/>
    </location>
</feature>
<feature type="compositionally biased region" description="Basic residues" evidence="6">
    <location>
        <begin position="302"/>
        <end position="313"/>
    </location>
</feature>
<evidence type="ECO:0000256" key="4">
    <source>
        <dbReference type="ARBA" id="ARBA00022786"/>
    </source>
</evidence>
<feature type="compositionally biased region" description="Basic and acidic residues" evidence="6">
    <location>
        <begin position="92"/>
        <end position="102"/>
    </location>
</feature>
<feature type="compositionally biased region" description="Polar residues" evidence="6">
    <location>
        <begin position="55"/>
        <end position="67"/>
    </location>
</feature>
<evidence type="ECO:0000256" key="1">
    <source>
        <dbReference type="ARBA" id="ARBA00006762"/>
    </source>
</evidence>
<feature type="compositionally biased region" description="Acidic residues" evidence="6">
    <location>
        <begin position="360"/>
        <end position="384"/>
    </location>
</feature>
<dbReference type="Gene3D" id="2.60.120.260">
    <property type="entry name" value="Galactose-binding domain-like"/>
    <property type="match status" value="1"/>
</dbReference>
<feature type="region of interest" description="Disordered" evidence="6">
    <location>
        <begin position="158"/>
        <end position="188"/>
    </location>
</feature>
<dbReference type="InterPro" id="IPR016901">
    <property type="entry name" value="APC10/Doc1"/>
</dbReference>
<evidence type="ECO:0000256" key="6">
    <source>
        <dbReference type="SAM" id="MobiDB-lite"/>
    </source>
</evidence>
<dbReference type="InterPro" id="IPR008979">
    <property type="entry name" value="Galactose-bd-like_sf"/>
</dbReference>
<dbReference type="GO" id="GO:0031145">
    <property type="term" value="P:anaphase-promoting complex-dependent catabolic process"/>
    <property type="evidence" value="ECO:0007669"/>
    <property type="project" value="InterPro"/>
</dbReference>
<feature type="region of interest" description="Disordered" evidence="6">
    <location>
        <begin position="297"/>
        <end position="385"/>
    </location>
</feature>
<keyword evidence="9" id="KW-1185">Reference proteome</keyword>
<dbReference type="VEuPathDB" id="FungiDB:ASPVEDRAFT_78852"/>
<keyword evidence="5" id="KW-0131">Cell cycle</keyword>
<evidence type="ECO:0000256" key="5">
    <source>
        <dbReference type="ARBA" id="ARBA00023306"/>
    </source>
</evidence>
<evidence type="ECO:0000313" key="8">
    <source>
        <dbReference type="EMBL" id="OJI97115.1"/>
    </source>
</evidence>
<dbReference type="SMART" id="SM01337">
    <property type="entry name" value="APC10"/>
    <property type="match status" value="1"/>
</dbReference>
<accession>A0A1L9P6H3</accession>
<dbReference type="CDD" id="cd08366">
    <property type="entry name" value="APC10"/>
    <property type="match status" value="1"/>
</dbReference>
<dbReference type="PANTHER" id="PTHR12936:SF0">
    <property type="entry name" value="ANAPHASE-PROMOTING COMPLEX SUBUNIT 10"/>
    <property type="match status" value="1"/>
</dbReference>
<comment type="similarity">
    <text evidence="1">Belongs to the APC10 family.</text>
</comment>
<keyword evidence="3" id="KW-0498">Mitosis</keyword>